<comment type="caution">
    <text evidence="2">The sequence shown here is derived from an EMBL/GenBank/DDBJ whole genome shotgun (WGS) entry which is preliminary data.</text>
</comment>
<dbReference type="EMBL" id="BFAD01000012">
    <property type="protein sequence ID" value="GBE87967.1"/>
    <property type="molecule type" value="Genomic_DNA"/>
</dbReference>
<feature type="region of interest" description="Disordered" evidence="1">
    <location>
        <begin position="147"/>
        <end position="283"/>
    </location>
</feature>
<dbReference type="STRING" id="139825.A0A401H0L8"/>
<feature type="region of interest" description="Disordered" evidence="1">
    <location>
        <begin position="27"/>
        <end position="51"/>
    </location>
</feature>
<dbReference type="GeneID" id="38784884"/>
<dbReference type="Proteomes" id="UP000287166">
    <property type="component" value="Unassembled WGS sequence"/>
</dbReference>
<feature type="region of interest" description="Disordered" evidence="1">
    <location>
        <begin position="315"/>
        <end position="449"/>
    </location>
</feature>
<evidence type="ECO:0000313" key="2">
    <source>
        <dbReference type="EMBL" id="GBE87967.1"/>
    </source>
</evidence>
<feature type="compositionally biased region" description="Basic and acidic residues" evidence="1">
    <location>
        <begin position="385"/>
        <end position="397"/>
    </location>
</feature>
<keyword evidence="3" id="KW-1185">Reference proteome</keyword>
<dbReference type="RefSeq" id="XP_027618880.1">
    <property type="nucleotide sequence ID" value="XM_027763079.1"/>
</dbReference>
<gene>
    <name evidence="2" type="ORF">SCP_1201930</name>
</gene>
<feature type="compositionally biased region" description="Polar residues" evidence="1">
    <location>
        <begin position="318"/>
        <end position="328"/>
    </location>
</feature>
<organism evidence="2 3">
    <name type="scientific">Sparassis crispa</name>
    <dbReference type="NCBI Taxonomy" id="139825"/>
    <lineage>
        <taxon>Eukaryota</taxon>
        <taxon>Fungi</taxon>
        <taxon>Dikarya</taxon>
        <taxon>Basidiomycota</taxon>
        <taxon>Agaricomycotina</taxon>
        <taxon>Agaricomycetes</taxon>
        <taxon>Polyporales</taxon>
        <taxon>Sparassidaceae</taxon>
        <taxon>Sparassis</taxon>
    </lineage>
</organism>
<proteinExistence type="predicted"/>
<dbReference type="InParanoid" id="A0A401H0L8"/>
<feature type="compositionally biased region" description="Basic and acidic residues" evidence="1">
    <location>
        <begin position="210"/>
        <end position="222"/>
    </location>
</feature>
<accession>A0A401H0L8</accession>
<dbReference type="OrthoDB" id="433738at2759"/>
<reference evidence="2 3" key="1">
    <citation type="journal article" date="2018" name="Sci. Rep.">
        <title>Genome sequence of the cauliflower mushroom Sparassis crispa (Hanabiratake) and its association with beneficial usage.</title>
        <authorList>
            <person name="Kiyama R."/>
            <person name="Furutani Y."/>
            <person name="Kawaguchi K."/>
            <person name="Nakanishi T."/>
        </authorList>
    </citation>
    <scope>NUCLEOTIDE SEQUENCE [LARGE SCALE GENOMIC DNA]</scope>
</reference>
<evidence type="ECO:0000313" key="3">
    <source>
        <dbReference type="Proteomes" id="UP000287166"/>
    </source>
</evidence>
<sequence>MHRRHPDAVSSLSPVITQLPLPRRRSSLLSSMSSPHTPPNSNSPLPLFSSLNANRKSTDSWNSSNCDGADELEFEWSPEQVRLLSRTLDALPAHLLTPFNGPVPPSNLLDKIARGVTQAKGPIDWPQSLRATRAKIVDLARIRAKEAANESGSDTIAEEDDPDHDILKQTTNTGPKRPLYRQSSMDFMQQSSKLDLKDNRNITRLSHRLQHTERTITTDYRAHTRPPSRASSPPLGSPVRCSQFSRLDRSTSSSTTLNSSASRESRIPRLQRSMSSVSSSSDAYMAPAIDPRVQRIKRSDSFGGQMLYGSLKRAPSFGSISKRSSDAMSMSIGGRDSDATSSDEEEKLRSLKAKKPRVQANSPPPPFRPLPEKKSKLSVKQSHQTIDKSRIPKETPPRRSSRLKANLQRNPSILGPELPLPLPVSSPSMFRPVSRTGTPKSRKLKSTDSPVAIRGAAGATLLHRTPVTPQTTQAKPLRRTHGSRLPQRPPARKISFSSVPTPPSEENVDTGAGLGLGSAFQLH</sequence>
<evidence type="ECO:0000256" key="1">
    <source>
        <dbReference type="SAM" id="MobiDB-lite"/>
    </source>
</evidence>
<feature type="compositionally biased region" description="Polar residues" evidence="1">
    <location>
        <begin position="181"/>
        <end position="193"/>
    </location>
</feature>
<feature type="compositionally biased region" description="Low complexity" evidence="1">
    <location>
        <begin position="242"/>
        <end position="262"/>
    </location>
</feature>
<dbReference type="AlphaFoldDB" id="A0A401H0L8"/>
<protein>
    <submittedName>
        <fullName evidence="2">Uncharacterized protein</fullName>
    </submittedName>
</protein>
<name>A0A401H0L8_9APHY</name>
<feature type="region of interest" description="Disordered" evidence="1">
    <location>
        <begin position="468"/>
        <end position="523"/>
    </location>
</feature>